<dbReference type="InterPro" id="IPR045851">
    <property type="entry name" value="AMP-bd_C_sf"/>
</dbReference>
<dbReference type="GO" id="GO:0031177">
    <property type="term" value="F:phosphopantetheine binding"/>
    <property type="evidence" value="ECO:0007669"/>
    <property type="project" value="TreeGrafter"/>
</dbReference>
<feature type="domain" description="AMP-dependent synthetase/ligase" evidence="1">
    <location>
        <begin position="14"/>
        <end position="167"/>
    </location>
</feature>
<dbReference type="GO" id="GO:0044550">
    <property type="term" value="P:secondary metabolite biosynthetic process"/>
    <property type="evidence" value="ECO:0007669"/>
    <property type="project" value="TreeGrafter"/>
</dbReference>
<sequence>MIDHRGIVRLAKSNIMTAILNGGTLVCIDETTVLDYASMSETCIRENIQTALFTTALFKTYAQNAPEIVTRLKVVFIGGERLDVNDLPTSLKAMPGKIVNLYGPTENTTVSTMYCLQEMKHCSNCVPIGRAISNSGAVVMDSKQCLVPLGVIGELVVFGDGLARGYLDPKLDDGHFIPIRIGNEVVRGYRTGDHVRQRLDGQLEFLGRIDGQVKIRGQRVELREVECALRGHNLVHDAVAVLLHGATNGDSDNAHIAGFVTIGADLEDEARDGDEHQLVSTWKDRYDGDSYTGFDTMQTDAYGRDFTGWTSMFDGKDIDKAEMNEWLDDTIATIAKVLNGEPPGHVLEVGSGSGMILFNIRDGLQSYVGLDPSERAINLIGKISKSFPELDDKVTMYKATAADVRRLEMATSPDLVILNSVAQHFPSQEYLYRFVEDLLQIGTDMTLFFGDIRSYALHKDFLAARVLRTIGKEVKLDTIRHMVEDMEKAELELLVDPAFFTGLALRLPDRIEHVEIIPKKMNATNELSCYRYTAVVHVKAGSHQASAAAYKQHVRHIPQSDWVDFMEQCLDRESLSLLLRASIDSSTPTSTLAISNIPYTKTILERHMVESISTDQSDDFDGNWVSCIRQRSESCSHLSVTDLHALAEEVGCSVEISWARQYSQRAVTL</sequence>
<protein>
    <recommendedName>
        <fullName evidence="1">AMP-dependent synthetase/ligase domain-containing protein</fullName>
    </recommendedName>
</protein>
<dbReference type="EMBL" id="JAIMJC010000005">
    <property type="protein sequence ID" value="KAH0524342.1"/>
    <property type="molecule type" value="Genomic_DNA"/>
</dbReference>
<keyword evidence="3" id="KW-1185">Reference proteome</keyword>
<proteinExistence type="predicted"/>
<comment type="caution">
    <text evidence="2">The sequence shown here is derived from an EMBL/GenBank/DDBJ whole genome shotgun (WGS) entry which is preliminary data.</text>
</comment>
<dbReference type="PANTHER" id="PTHR45527">
    <property type="entry name" value="NONRIBOSOMAL PEPTIDE SYNTHETASE"/>
    <property type="match status" value="1"/>
</dbReference>
<dbReference type="GO" id="GO:0043041">
    <property type="term" value="P:amino acid activation for nonribosomal peptide biosynthetic process"/>
    <property type="evidence" value="ECO:0007669"/>
    <property type="project" value="TreeGrafter"/>
</dbReference>
<dbReference type="Pfam" id="PF00501">
    <property type="entry name" value="AMP-binding"/>
    <property type="match status" value="1"/>
</dbReference>
<dbReference type="GO" id="GO:0005737">
    <property type="term" value="C:cytoplasm"/>
    <property type="evidence" value="ECO:0007669"/>
    <property type="project" value="TreeGrafter"/>
</dbReference>
<dbReference type="Gene3D" id="2.30.38.10">
    <property type="entry name" value="Luciferase, Domain 3"/>
    <property type="match status" value="1"/>
</dbReference>
<accession>A0A9P8HMP1</accession>
<reference evidence="2 3" key="1">
    <citation type="submission" date="2021-08" db="EMBL/GenBank/DDBJ databases">
        <title>The highly contiguous genome resource for Trichoderma semiorbis FJ059, a fungal antagonistic to plant pathogens.</title>
        <authorList>
            <person name="Liu T."/>
        </authorList>
    </citation>
    <scope>NUCLEOTIDE SEQUENCE [LARGE SCALE GENOMIC DNA]</scope>
    <source>
        <strain evidence="2 3">FJ059</strain>
    </source>
</reference>
<dbReference type="SUPFAM" id="SSF56801">
    <property type="entry name" value="Acetyl-CoA synthetase-like"/>
    <property type="match status" value="1"/>
</dbReference>
<organism evidence="2 3">
    <name type="scientific">Trichoderma semiorbis</name>
    <dbReference type="NCBI Taxonomy" id="1491008"/>
    <lineage>
        <taxon>Eukaryota</taxon>
        <taxon>Fungi</taxon>
        <taxon>Dikarya</taxon>
        <taxon>Ascomycota</taxon>
        <taxon>Pezizomycotina</taxon>
        <taxon>Sordariomycetes</taxon>
        <taxon>Hypocreomycetidae</taxon>
        <taxon>Hypocreales</taxon>
        <taxon>Hypocreaceae</taxon>
        <taxon>Trichoderma</taxon>
    </lineage>
</organism>
<dbReference type="Gene3D" id="3.40.50.980">
    <property type="match status" value="1"/>
</dbReference>
<dbReference type="Proteomes" id="UP000826573">
    <property type="component" value="Unassembled WGS sequence"/>
</dbReference>
<dbReference type="InterPro" id="IPR000873">
    <property type="entry name" value="AMP-dep_synth/lig_dom"/>
</dbReference>
<dbReference type="Gene3D" id="3.30.300.30">
    <property type="match status" value="1"/>
</dbReference>
<evidence type="ECO:0000259" key="1">
    <source>
        <dbReference type="Pfam" id="PF00501"/>
    </source>
</evidence>
<dbReference type="PANTHER" id="PTHR45527:SF1">
    <property type="entry name" value="FATTY ACID SYNTHASE"/>
    <property type="match status" value="1"/>
</dbReference>
<dbReference type="CDD" id="cd02440">
    <property type="entry name" value="AdoMet_MTases"/>
    <property type="match status" value="1"/>
</dbReference>
<evidence type="ECO:0000313" key="3">
    <source>
        <dbReference type="Proteomes" id="UP000826573"/>
    </source>
</evidence>
<dbReference type="SUPFAM" id="SSF53335">
    <property type="entry name" value="S-adenosyl-L-methionine-dependent methyltransferases"/>
    <property type="match status" value="1"/>
</dbReference>
<dbReference type="Gene3D" id="3.40.50.150">
    <property type="entry name" value="Vaccinia Virus protein VP39"/>
    <property type="match status" value="1"/>
</dbReference>
<dbReference type="Pfam" id="PF13489">
    <property type="entry name" value="Methyltransf_23"/>
    <property type="match status" value="1"/>
</dbReference>
<dbReference type="AlphaFoldDB" id="A0A9P8HMP1"/>
<evidence type="ECO:0000313" key="2">
    <source>
        <dbReference type="EMBL" id="KAH0524342.1"/>
    </source>
</evidence>
<name>A0A9P8HMP1_9HYPO</name>
<dbReference type="InterPro" id="IPR029063">
    <property type="entry name" value="SAM-dependent_MTases_sf"/>
</dbReference>
<gene>
    <name evidence="2" type="ORF">TsFJ059_006870</name>
</gene>